<comment type="caution">
    <text evidence="1">The sequence shown here is derived from an EMBL/GenBank/DDBJ whole genome shotgun (WGS) entry which is preliminary data.</text>
</comment>
<dbReference type="EMBL" id="JAPDGR010002442">
    <property type="protein sequence ID" value="KAJ2975759.1"/>
    <property type="molecule type" value="Genomic_DNA"/>
</dbReference>
<protein>
    <submittedName>
        <fullName evidence="1">Uncharacterized protein</fullName>
    </submittedName>
</protein>
<accession>A0ACC1NBD7</accession>
<name>A0ACC1NBD7_9PEZI</name>
<sequence length="417" mass="44855">MESYVSALESNANKFIEMLVKEQGKPPFWAKNEFETGVSFLKGFCSLSLPEETIEDTKERKVVTHYTPLGVVVGVTPWNYPIHLACGKLGPALLTGNAFILKSSPHTPYCSLKLAELGMQFFPPGVFQALSGDDALGPLLTTHPGVSMVSFTGSASSGKRVMEQCAGTLKRVTLELSGNDPAIVCADVDPVGVATKLALFAFCNAGQICMSVKRIYVHDAVYDQVLSAMTAAAQSLKVGLDPESFLGPVAHEVQFERLKAVYADLEAGGLRIACGGTKPLQESRGYFFPATIVDNPPDKAAIVQEEQFGPIVPLLRWSEESDVLLRANDSDAGLGASVWTRDDQQATRIASKLEAGNVWINTHAEIMPNTPFGGHKKSGFGLEWGVEGLKAYCNLRALSTAPRLDSGVKARTMGDQQ</sequence>
<evidence type="ECO:0000313" key="1">
    <source>
        <dbReference type="EMBL" id="KAJ2975759.1"/>
    </source>
</evidence>
<gene>
    <name evidence="1" type="ORF">NUW58_g8266</name>
</gene>
<organism evidence="1 2">
    <name type="scientific">Xylaria curta</name>
    <dbReference type="NCBI Taxonomy" id="42375"/>
    <lineage>
        <taxon>Eukaryota</taxon>
        <taxon>Fungi</taxon>
        <taxon>Dikarya</taxon>
        <taxon>Ascomycota</taxon>
        <taxon>Pezizomycotina</taxon>
        <taxon>Sordariomycetes</taxon>
        <taxon>Xylariomycetidae</taxon>
        <taxon>Xylariales</taxon>
        <taxon>Xylariaceae</taxon>
        <taxon>Xylaria</taxon>
    </lineage>
</organism>
<keyword evidence="2" id="KW-1185">Reference proteome</keyword>
<proteinExistence type="predicted"/>
<dbReference type="Proteomes" id="UP001143856">
    <property type="component" value="Unassembled WGS sequence"/>
</dbReference>
<reference evidence="1" key="1">
    <citation type="submission" date="2022-10" db="EMBL/GenBank/DDBJ databases">
        <title>Genome Sequence of Xylaria curta.</title>
        <authorList>
            <person name="Buettner E."/>
        </authorList>
    </citation>
    <scope>NUCLEOTIDE SEQUENCE</scope>
    <source>
        <strain evidence="1">Babe10</strain>
    </source>
</reference>
<evidence type="ECO:0000313" key="2">
    <source>
        <dbReference type="Proteomes" id="UP001143856"/>
    </source>
</evidence>